<evidence type="ECO:0000313" key="7">
    <source>
        <dbReference type="Proteomes" id="UP000198769"/>
    </source>
</evidence>
<feature type="transmembrane region" description="Helical" evidence="4">
    <location>
        <begin position="71"/>
        <end position="92"/>
    </location>
</feature>
<dbReference type="OrthoDB" id="9779074at2"/>
<dbReference type="PANTHER" id="PTHR43280:SF29">
    <property type="entry name" value="ARAC-FAMILY TRANSCRIPTIONAL REGULATOR"/>
    <property type="match status" value="1"/>
</dbReference>
<evidence type="ECO:0000256" key="2">
    <source>
        <dbReference type="ARBA" id="ARBA00023125"/>
    </source>
</evidence>
<evidence type="ECO:0000256" key="1">
    <source>
        <dbReference type="ARBA" id="ARBA00023015"/>
    </source>
</evidence>
<keyword evidence="4" id="KW-0472">Membrane</keyword>
<keyword evidence="3" id="KW-0804">Transcription</keyword>
<proteinExistence type="predicted"/>
<protein>
    <submittedName>
        <fullName evidence="6">Transcriptional regulator, AraC family</fullName>
    </submittedName>
</protein>
<dbReference type="RefSeq" id="WP_090022991.1">
    <property type="nucleotide sequence ID" value="NZ_FOVD01000001.1"/>
</dbReference>
<dbReference type="InterPro" id="IPR018060">
    <property type="entry name" value="HTH_AraC"/>
</dbReference>
<dbReference type="AlphaFoldDB" id="A0A1I4VY03"/>
<dbReference type="PROSITE" id="PS01124">
    <property type="entry name" value="HTH_ARAC_FAMILY_2"/>
    <property type="match status" value="1"/>
</dbReference>
<keyword evidence="1" id="KW-0805">Transcription regulation</keyword>
<keyword evidence="2" id="KW-0238">DNA-binding</keyword>
<keyword evidence="4" id="KW-1133">Transmembrane helix</keyword>
<organism evidence="6 7">
    <name type="scientific">Chryseobacterium oleae</name>
    <dbReference type="NCBI Taxonomy" id="491207"/>
    <lineage>
        <taxon>Bacteria</taxon>
        <taxon>Pseudomonadati</taxon>
        <taxon>Bacteroidota</taxon>
        <taxon>Flavobacteriia</taxon>
        <taxon>Flavobacteriales</taxon>
        <taxon>Weeksellaceae</taxon>
        <taxon>Chryseobacterium group</taxon>
        <taxon>Chryseobacterium</taxon>
    </lineage>
</organism>
<evidence type="ECO:0000313" key="6">
    <source>
        <dbReference type="EMBL" id="SFN05839.1"/>
    </source>
</evidence>
<keyword evidence="4" id="KW-0812">Transmembrane</keyword>
<keyword evidence="7" id="KW-1185">Reference proteome</keyword>
<dbReference type="SUPFAM" id="SSF46689">
    <property type="entry name" value="Homeodomain-like"/>
    <property type="match status" value="1"/>
</dbReference>
<feature type="transmembrane region" description="Helical" evidence="4">
    <location>
        <begin position="6"/>
        <end position="26"/>
    </location>
</feature>
<dbReference type="GO" id="GO:0043565">
    <property type="term" value="F:sequence-specific DNA binding"/>
    <property type="evidence" value="ECO:0007669"/>
    <property type="project" value="InterPro"/>
</dbReference>
<dbReference type="Pfam" id="PF12833">
    <property type="entry name" value="HTH_18"/>
    <property type="match status" value="1"/>
</dbReference>
<dbReference type="GO" id="GO:0003700">
    <property type="term" value="F:DNA-binding transcription factor activity"/>
    <property type="evidence" value="ECO:0007669"/>
    <property type="project" value="InterPro"/>
</dbReference>
<feature type="transmembrane region" description="Helical" evidence="4">
    <location>
        <begin position="99"/>
        <end position="118"/>
    </location>
</feature>
<evidence type="ECO:0000256" key="3">
    <source>
        <dbReference type="ARBA" id="ARBA00023163"/>
    </source>
</evidence>
<dbReference type="PROSITE" id="PS00041">
    <property type="entry name" value="HTH_ARAC_FAMILY_1"/>
    <property type="match status" value="1"/>
</dbReference>
<feature type="transmembrane region" description="Helical" evidence="4">
    <location>
        <begin position="212"/>
        <end position="230"/>
    </location>
</feature>
<gene>
    <name evidence="6" type="ORF">SAMN05421594_0705</name>
</gene>
<accession>A0A1I4VY03</accession>
<reference evidence="7" key="1">
    <citation type="submission" date="2016-10" db="EMBL/GenBank/DDBJ databases">
        <authorList>
            <person name="Varghese N."/>
            <person name="Submissions S."/>
        </authorList>
    </citation>
    <scope>NUCLEOTIDE SEQUENCE [LARGE SCALE GENOMIC DNA]</scope>
    <source>
        <strain evidence="7">DSM 25575</strain>
    </source>
</reference>
<feature type="transmembrane region" description="Helical" evidence="4">
    <location>
        <begin position="138"/>
        <end position="159"/>
    </location>
</feature>
<dbReference type="SMART" id="SM00342">
    <property type="entry name" value="HTH_ARAC"/>
    <property type="match status" value="1"/>
</dbReference>
<dbReference type="InterPro" id="IPR018062">
    <property type="entry name" value="HTH_AraC-typ_CS"/>
</dbReference>
<sequence>MDKINVLIIVTGISLFISLFLAFFLLTVRTEYRLSNSLFAAFLIVNIMDISEPLVSLVTDGPSNLGMLRSTLAFLQIPAFYLYVMSVCYSDFRLKPKHILHLLPFLVVNMILLPRFYMVDAASKMDFIINRQSRIELQVTHILFHIQFVAYFVAVFVLLRKAKKLYRENYAGVNVNSYNWLFQFTSVLTALYLIVIIKNIFKFSDYPYISEWIKVGILVFQLFIICWYLFKALNHPGLFRNINSRLKLVSDIISEEKNSEAQTVSESELNEELIKLKKYMVEEKPFLDPSLTIQNVSDSTQIPVRDLSLLINHQLGQHFFDFINTYRIEEAKVILKDPAKKKVTVLEILYEVGFNSKSSFNTAFKKYTDLTPTLYRKQLLSSDL</sequence>
<feature type="domain" description="HTH araC/xylS-type" evidence="5">
    <location>
        <begin position="271"/>
        <end position="378"/>
    </location>
</feature>
<dbReference type="Proteomes" id="UP000198769">
    <property type="component" value="Unassembled WGS sequence"/>
</dbReference>
<feature type="transmembrane region" description="Helical" evidence="4">
    <location>
        <begin position="38"/>
        <end position="59"/>
    </location>
</feature>
<dbReference type="InterPro" id="IPR009057">
    <property type="entry name" value="Homeodomain-like_sf"/>
</dbReference>
<dbReference type="EMBL" id="FOVD01000001">
    <property type="protein sequence ID" value="SFN05839.1"/>
    <property type="molecule type" value="Genomic_DNA"/>
</dbReference>
<evidence type="ECO:0000259" key="5">
    <source>
        <dbReference type="PROSITE" id="PS01124"/>
    </source>
</evidence>
<dbReference type="Gene3D" id="1.10.10.60">
    <property type="entry name" value="Homeodomain-like"/>
    <property type="match status" value="1"/>
</dbReference>
<feature type="transmembrane region" description="Helical" evidence="4">
    <location>
        <begin position="180"/>
        <end position="200"/>
    </location>
</feature>
<name>A0A1I4VY03_CHROL</name>
<evidence type="ECO:0000256" key="4">
    <source>
        <dbReference type="SAM" id="Phobius"/>
    </source>
</evidence>
<dbReference type="PANTHER" id="PTHR43280">
    <property type="entry name" value="ARAC-FAMILY TRANSCRIPTIONAL REGULATOR"/>
    <property type="match status" value="1"/>
</dbReference>